<dbReference type="Proteomes" id="UP000321917">
    <property type="component" value="Unassembled WGS sequence"/>
</dbReference>
<comment type="similarity">
    <text evidence="2">Belongs to the MotB family.</text>
</comment>
<dbReference type="SUPFAM" id="SSF103088">
    <property type="entry name" value="OmpA-like"/>
    <property type="match status" value="1"/>
</dbReference>
<dbReference type="Proteomes" id="UP000321525">
    <property type="component" value="Unassembled WGS sequence"/>
</dbReference>
<dbReference type="EMBL" id="VOLQ01000008">
    <property type="protein sequence ID" value="TWX69209.1"/>
    <property type="molecule type" value="Genomic_DNA"/>
</dbReference>
<evidence type="ECO:0000256" key="7">
    <source>
        <dbReference type="PROSITE-ProRule" id="PRU00473"/>
    </source>
</evidence>
<sequence length="325" mass="36256">MNHLRKRRHSVENDNVDRWLVSYADYMTLLFALFVVLYAMAMVDEEPFETATESIGKVFQANDKLPKNRGHGDDILDVNTSKTNQRLYGNGILDVAGPELFDGEKTLSNVSDSQVGSNLTSLEKELHTALYELIESGYAQLQIDGDWLEIELNSGMLFPSGSSSATNNATTILAVIYDVIGSSSNFIRVRGYTDNQPINTEIFSSNWELSVFRATAILRVLEDLSLDPARMAIEGYGQYYPREDNKTAQGRAQNRRVVIAISKYGLETSNLLATPTISIKDVEAIKQIDNGDDEENEIRIIRLDNGGIRITTRADDKASSEQNNN</sequence>
<evidence type="ECO:0000313" key="12">
    <source>
        <dbReference type="Proteomes" id="UP000321525"/>
    </source>
</evidence>
<keyword evidence="5 8" id="KW-1133">Transmembrane helix</keyword>
<dbReference type="Pfam" id="PF13677">
    <property type="entry name" value="MotB_plug"/>
    <property type="match status" value="1"/>
</dbReference>
<dbReference type="RefSeq" id="WP_146799108.1">
    <property type="nucleotide sequence ID" value="NZ_VOLP01000009.1"/>
</dbReference>
<name>A0A5C6QJY9_9GAMM</name>
<dbReference type="InterPro" id="IPR006665">
    <property type="entry name" value="OmpA-like"/>
</dbReference>
<dbReference type="AlphaFoldDB" id="A0A5C6QJY9"/>
<dbReference type="Gene3D" id="3.30.1330.60">
    <property type="entry name" value="OmpA-like domain"/>
    <property type="match status" value="1"/>
</dbReference>
<keyword evidence="12" id="KW-1185">Reference proteome</keyword>
<evidence type="ECO:0000313" key="10">
    <source>
        <dbReference type="EMBL" id="TWX60879.1"/>
    </source>
</evidence>
<evidence type="ECO:0000256" key="3">
    <source>
        <dbReference type="ARBA" id="ARBA00022475"/>
    </source>
</evidence>
<dbReference type="GO" id="GO:0005886">
    <property type="term" value="C:plasma membrane"/>
    <property type="evidence" value="ECO:0007669"/>
    <property type="project" value="UniProtKB-SubCell"/>
</dbReference>
<evidence type="ECO:0000256" key="8">
    <source>
        <dbReference type="SAM" id="Phobius"/>
    </source>
</evidence>
<evidence type="ECO:0000256" key="2">
    <source>
        <dbReference type="ARBA" id="ARBA00008914"/>
    </source>
</evidence>
<protein>
    <submittedName>
        <fullName evidence="11">OmpA family protein</fullName>
    </submittedName>
</protein>
<evidence type="ECO:0000313" key="11">
    <source>
        <dbReference type="EMBL" id="TWX69209.1"/>
    </source>
</evidence>
<proteinExistence type="inferred from homology"/>
<evidence type="ECO:0000256" key="4">
    <source>
        <dbReference type="ARBA" id="ARBA00022692"/>
    </source>
</evidence>
<keyword evidence="6 7" id="KW-0472">Membrane</keyword>
<dbReference type="PANTHER" id="PTHR30329">
    <property type="entry name" value="STATOR ELEMENT OF FLAGELLAR MOTOR COMPLEX"/>
    <property type="match status" value="1"/>
</dbReference>
<dbReference type="InterPro" id="IPR025713">
    <property type="entry name" value="MotB-like_N_dom"/>
</dbReference>
<comment type="caution">
    <text evidence="11">The sequence shown here is derived from an EMBL/GenBank/DDBJ whole genome shotgun (WGS) entry which is preliminary data.</text>
</comment>
<gene>
    <name evidence="10" type="ORF">ESZ26_07400</name>
    <name evidence="11" type="ORF">ESZ27_06160</name>
</gene>
<organism evidence="11 13">
    <name type="scientific">Colwellia hornerae</name>
    <dbReference type="NCBI Taxonomy" id="89402"/>
    <lineage>
        <taxon>Bacteria</taxon>
        <taxon>Pseudomonadati</taxon>
        <taxon>Pseudomonadota</taxon>
        <taxon>Gammaproteobacteria</taxon>
        <taxon>Alteromonadales</taxon>
        <taxon>Colwelliaceae</taxon>
        <taxon>Colwellia</taxon>
    </lineage>
</organism>
<reference evidence="11 13" key="1">
    <citation type="submission" date="2019-07" db="EMBL/GenBank/DDBJ databases">
        <title>Genomes of sea-ice associated Colwellia species.</title>
        <authorList>
            <person name="Bowman J.P."/>
        </authorList>
    </citation>
    <scope>NUCLEOTIDE SEQUENCE [LARGE SCALE GENOMIC DNA]</scope>
    <source>
        <strain evidence="10 12">ACAM 607</strain>
        <strain evidence="11 13">IC036</strain>
    </source>
</reference>
<feature type="domain" description="OmpA-like" evidence="9">
    <location>
        <begin position="145"/>
        <end position="265"/>
    </location>
</feature>
<evidence type="ECO:0000256" key="1">
    <source>
        <dbReference type="ARBA" id="ARBA00004162"/>
    </source>
</evidence>
<dbReference type="EMBL" id="VOLR01000008">
    <property type="protein sequence ID" value="TWX60879.1"/>
    <property type="molecule type" value="Genomic_DNA"/>
</dbReference>
<evidence type="ECO:0000256" key="5">
    <source>
        <dbReference type="ARBA" id="ARBA00022989"/>
    </source>
</evidence>
<feature type="transmembrane region" description="Helical" evidence="8">
    <location>
        <begin position="20"/>
        <end position="41"/>
    </location>
</feature>
<accession>A0A5C6QJY9</accession>
<comment type="subcellular location">
    <subcellularLocation>
        <location evidence="1">Cell membrane</location>
        <topology evidence="1">Single-pass membrane protein</topology>
    </subcellularLocation>
</comment>
<dbReference type="InterPro" id="IPR036737">
    <property type="entry name" value="OmpA-like_sf"/>
</dbReference>
<dbReference type="OrthoDB" id="9815217at2"/>
<dbReference type="PROSITE" id="PS51123">
    <property type="entry name" value="OMPA_2"/>
    <property type="match status" value="1"/>
</dbReference>
<dbReference type="InterPro" id="IPR050330">
    <property type="entry name" value="Bact_OuterMem_StrucFunc"/>
</dbReference>
<dbReference type="CDD" id="cd07185">
    <property type="entry name" value="OmpA_C-like"/>
    <property type="match status" value="1"/>
</dbReference>
<keyword evidence="4 8" id="KW-0812">Transmembrane</keyword>
<evidence type="ECO:0000313" key="13">
    <source>
        <dbReference type="Proteomes" id="UP000321917"/>
    </source>
</evidence>
<evidence type="ECO:0000256" key="6">
    <source>
        <dbReference type="ARBA" id="ARBA00023136"/>
    </source>
</evidence>
<dbReference type="Pfam" id="PF00691">
    <property type="entry name" value="OmpA"/>
    <property type="match status" value="1"/>
</dbReference>
<keyword evidence="3" id="KW-1003">Cell membrane</keyword>
<evidence type="ECO:0000259" key="9">
    <source>
        <dbReference type="PROSITE" id="PS51123"/>
    </source>
</evidence>
<dbReference type="PANTHER" id="PTHR30329:SF20">
    <property type="entry name" value="EXPORTED PROTEIN"/>
    <property type="match status" value="1"/>
</dbReference>